<dbReference type="Proteomes" id="UP001596403">
    <property type="component" value="Unassembled WGS sequence"/>
</dbReference>
<comment type="caution">
    <text evidence="2">The sequence shown here is derived from an EMBL/GenBank/DDBJ whole genome shotgun (WGS) entry which is preliminary data.</text>
</comment>
<keyword evidence="3" id="KW-1185">Reference proteome</keyword>
<name>A0ABW1Z3F4_9RHOB</name>
<evidence type="ECO:0000256" key="1">
    <source>
        <dbReference type="SAM" id="SignalP"/>
    </source>
</evidence>
<sequence>MKRTTKLVTMAAICTGLAGPALAEAHMDLSSWPEASQEAAQYMMETYGEPAHVTDHELVWYDTGPWKKTVIYDEATTHNFPVEHPDVMQQWIEMDVPDDMFDDLARYDGSVVVNKTEAMISARCDKEGANFLAINLAHDIIQGNKTVEEARQYYGETIQQVMNGETPEYTQGFIFEPTSENLSNPDESIIEK</sequence>
<reference evidence="3" key="1">
    <citation type="journal article" date="2019" name="Int. J. Syst. Evol. Microbiol.">
        <title>The Global Catalogue of Microorganisms (GCM) 10K type strain sequencing project: providing services to taxonomists for standard genome sequencing and annotation.</title>
        <authorList>
            <consortium name="The Broad Institute Genomics Platform"/>
            <consortium name="The Broad Institute Genome Sequencing Center for Infectious Disease"/>
            <person name="Wu L."/>
            <person name="Ma J."/>
        </authorList>
    </citation>
    <scope>NUCLEOTIDE SEQUENCE [LARGE SCALE GENOMIC DNA]</scope>
    <source>
        <strain evidence="3">NBRC 111368</strain>
    </source>
</reference>
<proteinExistence type="predicted"/>
<feature type="signal peptide" evidence="1">
    <location>
        <begin position="1"/>
        <end position="23"/>
    </location>
</feature>
<protein>
    <submittedName>
        <fullName evidence="2">Uncharacterized protein</fullName>
    </submittedName>
</protein>
<dbReference type="EMBL" id="JBHSWA010000005">
    <property type="protein sequence ID" value="MFC6643932.1"/>
    <property type="molecule type" value="Genomic_DNA"/>
</dbReference>
<organism evidence="2 3">
    <name type="scientific">Sulfitobacter profundi</name>
    <dbReference type="NCBI Taxonomy" id="2679961"/>
    <lineage>
        <taxon>Bacteria</taxon>
        <taxon>Pseudomonadati</taxon>
        <taxon>Pseudomonadota</taxon>
        <taxon>Alphaproteobacteria</taxon>
        <taxon>Rhodobacterales</taxon>
        <taxon>Roseobacteraceae</taxon>
        <taxon>Sulfitobacter</taxon>
    </lineage>
</organism>
<evidence type="ECO:0000313" key="2">
    <source>
        <dbReference type="EMBL" id="MFC6643932.1"/>
    </source>
</evidence>
<feature type="chain" id="PRO_5047461749" evidence="1">
    <location>
        <begin position="24"/>
        <end position="192"/>
    </location>
</feature>
<evidence type="ECO:0000313" key="3">
    <source>
        <dbReference type="Proteomes" id="UP001596403"/>
    </source>
</evidence>
<keyword evidence="1" id="KW-0732">Signal</keyword>
<gene>
    <name evidence="2" type="ORF">ACFQAU_21640</name>
</gene>
<accession>A0ABW1Z3F4</accession>
<dbReference type="RefSeq" id="WP_132446370.1">
    <property type="nucleotide sequence ID" value="NZ_JBHSWA010000005.1"/>
</dbReference>